<sequence length="225" mass="25630">MSKPVDFIIDFETLGNLPDGALIDCAVVPFVNDPENVPSFQELVAAGKKVKFDLSEQKNLKLRHFDPSVIKWWKEQEEAARINLKPGPDDVTLKEGLAQIHKHLRDAGVKQSSSHGWARGTAFDFSMYVTWIRNVTGNRETFDDEVVRFWSQRDIRTAIEENLGVRWMTETPLPMGTLDGFVAHDSIHDCAKDILMLLFAKRYAYGLEDMPSPEDADPRSLKKKR</sequence>
<dbReference type="EMBL" id="OM638103">
    <property type="protein sequence ID" value="UNY47026.1"/>
    <property type="molecule type" value="Genomic_DNA"/>
</dbReference>
<feature type="domain" description="3'-5' exoribonuclease Rv2179c-like" evidence="1">
    <location>
        <begin position="7"/>
        <end position="164"/>
    </location>
</feature>
<dbReference type="Proteomes" id="UP000832072">
    <property type="component" value="Segment"/>
</dbReference>
<keyword evidence="3" id="KW-1185">Reference proteome</keyword>
<evidence type="ECO:0000259" key="1">
    <source>
        <dbReference type="Pfam" id="PF16473"/>
    </source>
</evidence>
<name>A0AAE9GBJ7_9CAUD</name>
<evidence type="ECO:0000313" key="2">
    <source>
        <dbReference type="EMBL" id="UNY47026.1"/>
    </source>
</evidence>
<reference evidence="2 3" key="1">
    <citation type="submission" date="2022-02" db="EMBL/GenBank/DDBJ databases">
        <authorList>
            <person name="Tian F."/>
            <person name="Li J."/>
            <person name="Li F."/>
            <person name="Tong Y."/>
        </authorList>
    </citation>
    <scope>NUCLEOTIDE SEQUENCE [LARGE SCALE GENOMIC DNA]</scope>
</reference>
<protein>
    <recommendedName>
        <fullName evidence="1">3'-5' exoribonuclease Rv2179c-like domain-containing protein</fullName>
    </recommendedName>
</protein>
<dbReference type="InterPro" id="IPR033390">
    <property type="entry name" value="Rv2179c-like"/>
</dbReference>
<dbReference type="Pfam" id="PF16473">
    <property type="entry name" value="Rv2179c-like"/>
    <property type="match status" value="1"/>
</dbReference>
<proteinExistence type="predicted"/>
<accession>A0AAE9GBJ7</accession>
<evidence type="ECO:0000313" key="3">
    <source>
        <dbReference type="Proteomes" id="UP000832072"/>
    </source>
</evidence>
<gene>
    <name evidence="2" type="ORF">EHEKIMEA_00144</name>
</gene>
<organism evidence="2 3">
    <name type="scientific">Cronobacter phage LPCS28</name>
    <dbReference type="NCBI Taxonomy" id="2924885"/>
    <lineage>
        <taxon>Viruses</taxon>
        <taxon>Duplodnaviria</taxon>
        <taxon>Heunggongvirae</taxon>
        <taxon>Uroviricota</taxon>
        <taxon>Caudoviricetes</taxon>
        <taxon>Pantevenvirales</taxon>
        <taxon>Straboviridae</taxon>
        <taxon>Nanhuvirus</taxon>
        <taxon>Nanhuvirus LPCS28</taxon>
    </lineage>
</organism>